<evidence type="ECO:0000313" key="6">
    <source>
        <dbReference type="Proteomes" id="UP000663829"/>
    </source>
</evidence>
<keyword evidence="6" id="KW-1185">Reference proteome</keyword>
<dbReference type="InterPro" id="IPR023213">
    <property type="entry name" value="CAT-like_dom_sf"/>
</dbReference>
<dbReference type="InterPro" id="IPR051283">
    <property type="entry name" value="Sec_Metabolite_Acyltrans"/>
</dbReference>
<dbReference type="PANTHER" id="PTHR31896">
    <property type="entry name" value="FAMILY REGULATORY PROTEIN, PUTATIVE (AFU_ORTHOLOGUE AFUA_3G14730)-RELATED"/>
    <property type="match status" value="1"/>
</dbReference>
<dbReference type="Gene3D" id="3.30.559.10">
    <property type="entry name" value="Chloramphenicol acetyltransferase-like domain"/>
    <property type="match status" value="2"/>
</dbReference>
<dbReference type="EMBL" id="CAJNOK010010283">
    <property type="protein sequence ID" value="CAF1111204.1"/>
    <property type="molecule type" value="Genomic_DNA"/>
</dbReference>
<dbReference type="Proteomes" id="UP000663829">
    <property type="component" value="Unassembled WGS sequence"/>
</dbReference>
<dbReference type="EMBL" id="CAJOBC010093583">
    <property type="protein sequence ID" value="CAF4418110.1"/>
    <property type="molecule type" value="Genomic_DNA"/>
</dbReference>
<dbReference type="EMBL" id="CAJOBA010013344">
    <property type="protein sequence ID" value="CAF3879005.1"/>
    <property type="molecule type" value="Genomic_DNA"/>
</dbReference>
<evidence type="ECO:0000313" key="4">
    <source>
        <dbReference type="EMBL" id="CAF3879005.1"/>
    </source>
</evidence>
<evidence type="ECO:0000256" key="1">
    <source>
        <dbReference type="ARBA" id="ARBA00022679"/>
    </source>
</evidence>
<evidence type="ECO:0000313" key="2">
    <source>
        <dbReference type="EMBL" id="CAF1111204.1"/>
    </source>
</evidence>
<evidence type="ECO:0000313" key="3">
    <source>
        <dbReference type="EMBL" id="CAF1556913.1"/>
    </source>
</evidence>
<sequence>MSYTVIRNQSQNADFKSLKLSPCDWIMPRDGVWIYCIYFYDIKQWPFYGKKENNEFMNVDRLISSLTKLVEYYPFLTGICRIEEKDKTVSIVLNDDKGGIIIKSVSINIPLCDVPLSINEYTNTIDLDKSLELTSKNDVNALFHVHHTRFLCGGVALAIRLNHAIVDAHSYFQLVSDWTRIYQNLEYRPIVCHTRSLLELTEIDNVVDKHSRSSFNKQKTYVVEEDLSPQTKQSVQSIVKIFRFCADELERMKREATAHLSVEVDHVSTFDALAAHLYRHVAIARDSSHSYISKLCIPVNIRSRLKQPIIPSTYFGNAIVHSCLETESTNLIRINDLGFWASQVHQAVATLTSDEIKSTLAWIISQPDKSKIVLNFPFDNTGFYITAWNKMGMYANSNFEHSVHPCRITMPFEQLDNGGAYFFSTEKNDTSIDVILILDPRTMEKLENNSDFRKYG</sequence>
<dbReference type="Pfam" id="PF02458">
    <property type="entry name" value="Transferase"/>
    <property type="match status" value="1"/>
</dbReference>
<comment type="caution">
    <text evidence="3">The sequence shown here is derived from an EMBL/GenBank/DDBJ whole genome shotgun (WGS) entry which is preliminary data.</text>
</comment>
<keyword evidence="1" id="KW-0808">Transferase</keyword>
<name>A0A815XF15_9BILA</name>
<dbReference type="PANTHER" id="PTHR31896:SF64">
    <property type="entry name" value="TRICHOTHECENE 3-O-ACETYLTRANSFERASE"/>
    <property type="match status" value="1"/>
</dbReference>
<dbReference type="SUPFAM" id="SSF52777">
    <property type="entry name" value="CoA-dependent acyltransferases"/>
    <property type="match status" value="1"/>
</dbReference>
<dbReference type="OrthoDB" id="1862401at2759"/>
<dbReference type="Proteomes" id="UP000677228">
    <property type="component" value="Unassembled WGS sequence"/>
</dbReference>
<reference evidence="3" key="1">
    <citation type="submission" date="2021-02" db="EMBL/GenBank/DDBJ databases">
        <authorList>
            <person name="Nowell W R."/>
        </authorList>
    </citation>
    <scope>NUCLEOTIDE SEQUENCE</scope>
</reference>
<accession>A0A815XF15</accession>
<dbReference type="AlphaFoldDB" id="A0A815XF15"/>
<dbReference type="Proteomes" id="UP000682733">
    <property type="component" value="Unassembled WGS sequence"/>
</dbReference>
<protein>
    <submittedName>
        <fullName evidence="3">Uncharacterized protein</fullName>
    </submittedName>
</protein>
<gene>
    <name evidence="3" type="ORF">GPM918_LOCUS39531</name>
    <name evidence="2" type="ORF">OVA965_LOCUS19772</name>
    <name evidence="5" type="ORF">SRO942_LOCUS40412</name>
    <name evidence="4" type="ORF">TMI583_LOCUS19933</name>
</gene>
<evidence type="ECO:0000313" key="5">
    <source>
        <dbReference type="EMBL" id="CAF4418110.1"/>
    </source>
</evidence>
<dbReference type="GO" id="GO:0016740">
    <property type="term" value="F:transferase activity"/>
    <property type="evidence" value="ECO:0007669"/>
    <property type="project" value="UniProtKB-KW"/>
</dbReference>
<dbReference type="Proteomes" id="UP000681722">
    <property type="component" value="Unassembled WGS sequence"/>
</dbReference>
<dbReference type="EMBL" id="CAJNOQ010027864">
    <property type="protein sequence ID" value="CAF1556913.1"/>
    <property type="molecule type" value="Genomic_DNA"/>
</dbReference>
<proteinExistence type="predicted"/>
<organism evidence="3 6">
    <name type="scientific">Didymodactylos carnosus</name>
    <dbReference type="NCBI Taxonomy" id="1234261"/>
    <lineage>
        <taxon>Eukaryota</taxon>
        <taxon>Metazoa</taxon>
        <taxon>Spiralia</taxon>
        <taxon>Gnathifera</taxon>
        <taxon>Rotifera</taxon>
        <taxon>Eurotatoria</taxon>
        <taxon>Bdelloidea</taxon>
        <taxon>Philodinida</taxon>
        <taxon>Philodinidae</taxon>
        <taxon>Didymodactylos</taxon>
    </lineage>
</organism>